<evidence type="ECO:0000256" key="2">
    <source>
        <dbReference type="SAM" id="Phobius"/>
    </source>
</evidence>
<feature type="transmembrane region" description="Helical" evidence="2">
    <location>
        <begin position="438"/>
        <end position="460"/>
    </location>
</feature>
<evidence type="ECO:0000313" key="3">
    <source>
        <dbReference type="EMBL" id="THW11699.1"/>
    </source>
</evidence>
<dbReference type="EMBL" id="QZAJ01000322">
    <property type="protein sequence ID" value="THW11699.1"/>
    <property type="molecule type" value="Genomic_DNA"/>
</dbReference>
<proteinExistence type="predicted"/>
<gene>
    <name evidence="3" type="ORF">D6D24_07041</name>
</gene>
<keyword evidence="2" id="KW-0472">Membrane</keyword>
<feature type="region of interest" description="Disordered" evidence="1">
    <location>
        <begin position="1"/>
        <end position="35"/>
    </location>
</feature>
<keyword evidence="2" id="KW-1133">Transmembrane helix</keyword>
<evidence type="ECO:0000313" key="4">
    <source>
        <dbReference type="Proteomes" id="UP000308014"/>
    </source>
</evidence>
<feature type="compositionally biased region" description="Acidic residues" evidence="1">
    <location>
        <begin position="21"/>
        <end position="33"/>
    </location>
</feature>
<organism evidence="3 4">
    <name type="scientific">Aureobasidium pullulans</name>
    <name type="common">Black yeast</name>
    <name type="synonym">Pullularia pullulans</name>
    <dbReference type="NCBI Taxonomy" id="5580"/>
    <lineage>
        <taxon>Eukaryota</taxon>
        <taxon>Fungi</taxon>
        <taxon>Dikarya</taxon>
        <taxon>Ascomycota</taxon>
        <taxon>Pezizomycotina</taxon>
        <taxon>Dothideomycetes</taxon>
        <taxon>Dothideomycetidae</taxon>
        <taxon>Dothideales</taxon>
        <taxon>Saccotheciaceae</taxon>
        <taxon>Aureobasidium</taxon>
    </lineage>
</organism>
<protein>
    <submittedName>
        <fullName evidence="3">Uncharacterized protein</fullName>
    </submittedName>
</protein>
<dbReference type="AlphaFoldDB" id="A0A4S8VIH0"/>
<feature type="transmembrane region" description="Helical" evidence="2">
    <location>
        <begin position="212"/>
        <end position="235"/>
    </location>
</feature>
<evidence type="ECO:0000256" key="1">
    <source>
        <dbReference type="SAM" id="MobiDB-lite"/>
    </source>
</evidence>
<feature type="transmembrane region" description="Helical" evidence="2">
    <location>
        <begin position="73"/>
        <end position="91"/>
    </location>
</feature>
<reference evidence="3 4" key="1">
    <citation type="submission" date="2018-10" db="EMBL/GenBank/DDBJ databases">
        <title>Fifty Aureobasidium pullulans genomes reveal a recombining polyextremotolerant generalist.</title>
        <authorList>
            <person name="Gostincar C."/>
            <person name="Turk M."/>
            <person name="Zajc J."/>
            <person name="Gunde-Cimerman N."/>
        </authorList>
    </citation>
    <scope>NUCLEOTIDE SEQUENCE [LARGE SCALE GENOMIC DNA]</scope>
    <source>
        <strain evidence="3 4">EXF-11318</strain>
    </source>
</reference>
<comment type="caution">
    <text evidence="3">The sequence shown here is derived from an EMBL/GenBank/DDBJ whole genome shotgun (WGS) entry which is preliminary data.</text>
</comment>
<keyword evidence="2" id="KW-0812">Transmembrane</keyword>
<name>A0A4S8VIH0_AURPU</name>
<dbReference type="Proteomes" id="UP000308014">
    <property type="component" value="Unassembled WGS sequence"/>
</dbReference>
<accession>A0A4S8VIH0</accession>
<sequence length="552" mass="63085">MSFMIRHWKQSSDKSEPEPLVQEDTDDKTDDDSFLQPREFDAPSRGYNLWLGTGQFKAPKAGRRAGSYLDLRYFVPVFAVVCAIAAIPLTIPHATRDIDNYTYRYWLYDCASASVTSSGTMVGDLAINLVAFDKLSFTAAKAIDLAWNVLAGRLSQFLAAYLCYRMSTGVLYLTAEQQRVPAEAFAALSLNPTSIWSCLPVFKSLSLAKMRLFNRLALVWVIISMVYLLCIVTMVDLMTGYQTGQATWLNLPDGKMVNTEVGPAAILHDLLTTTLPQNITMPGGKIVTLHWNEDTGKTGDTGDRRVPQAPMPIDPNTNESTIFYQSCVDREKNGIYSINVTYTSPDSWSLFTTFDDYTRHKSTPSLITSYEDESCNNQFVLLEVKFVYYDPARSAMDYYHGVHDHDLSYDIHHGFWDDPTHILCVPTDYYRWGFSQRYTILLTSINSIWLLITAALWLYVELYSQLLQKRGRLDKWRAVLEIASVLQQRFGHDTGAYTEDELEKEVEKLTPLCYSTVAHEGSNDERIVLEEWGKDETWRKGRFSLRWKVKYW</sequence>